<reference evidence="4 5" key="1">
    <citation type="submission" date="2020-08" db="EMBL/GenBank/DDBJ databases">
        <title>A Genomic Blueprint of the Chicken Gut Microbiome.</title>
        <authorList>
            <person name="Gilroy R."/>
            <person name="Ravi A."/>
            <person name="Getino M."/>
            <person name="Pursley I."/>
            <person name="Horton D.L."/>
            <person name="Alikhan N.-F."/>
            <person name="Baker D."/>
            <person name="Gharbi K."/>
            <person name="Hall N."/>
            <person name="Watson M."/>
            <person name="Adriaenssens E.M."/>
            <person name="Foster-Nyarko E."/>
            <person name="Jarju S."/>
            <person name="Secka A."/>
            <person name="Antonio M."/>
            <person name="Oren A."/>
            <person name="Chaudhuri R."/>
            <person name="La Ragione R.M."/>
            <person name="Hildebrand F."/>
            <person name="Pallen M.J."/>
        </authorList>
    </citation>
    <scope>NUCLEOTIDE SEQUENCE [LARGE SCALE GENOMIC DNA]</scope>
    <source>
        <strain evidence="4 5">Sa3CVN1</strain>
    </source>
</reference>
<dbReference type="Gene3D" id="2.60.40.1180">
    <property type="entry name" value="Golgi alpha-mannosidase II"/>
    <property type="match status" value="1"/>
</dbReference>
<name>A0ABR8PRB7_9CLOT</name>
<dbReference type="Gene3D" id="3.20.20.80">
    <property type="entry name" value="Glycosidases"/>
    <property type="match status" value="1"/>
</dbReference>
<keyword evidence="1" id="KW-0378">Hydrolase</keyword>
<protein>
    <submittedName>
        <fullName evidence="4">Alpha-amylase</fullName>
    </submittedName>
</protein>
<dbReference type="PANTHER" id="PTHR10357">
    <property type="entry name" value="ALPHA-AMYLASE FAMILY MEMBER"/>
    <property type="match status" value="1"/>
</dbReference>
<dbReference type="RefSeq" id="WP_143318423.1">
    <property type="nucleotide sequence ID" value="NZ_JACSRA010000006.1"/>
</dbReference>
<dbReference type="SUPFAM" id="SSF51445">
    <property type="entry name" value="(Trans)glycosidases"/>
    <property type="match status" value="1"/>
</dbReference>
<dbReference type="InterPro" id="IPR017853">
    <property type="entry name" value="GH"/>
</dbReference>
<accession>A0ABR8PRB7</accession>
<keyword evidence="5" id="KW-1185">Reference proteome</keyword>
<gene>
    <name evidence="4" type="ORF">H9661_05005</name>
</gene>
<dbReference type="Proteomes" id="UP000627781">
    <property type="component" value="Unassembled WGS sequence"/>
</dbReference>
<dbReference type="CDD" id="cd11353">
    <property type="entry name" value="AmyAc_euk_bac_CMD_like"/>
    <property type="match status" value="1"/>
</dbReference>
<keyword evidence="2" id="KW-0326">Glycosidase</keyword>
<dbReference type="Pfam" id="PF00128">
    <property type="entry name" value="Alpha-amylase"/>
    <property type="match status" value="1"/>
</dbReference>
<proteinExistence type="predicted"/>
<evidence type="ECO:0000313" key="4">
    <source>
        <dbReference type="EMBL" id="MBD7910714.1"/>
    </source>
</evidence>
<sequence length="449" mass="53395">MNEWINESIFYHIYPLGFCGAPKINNEKKSVNRINKVLEWIPHLKKLSINAIYFGPIFESSEHGYDTKDYFMIDKRLGTNIDFKKVCKELHKEDIKIVLDGVFNHVGREFWAFEDLKKNREKSLYINWFKNVNFNEKSPMGDDFTYEGWNGHYNLVKLNIMNKEVMDYIFEVIKFWIEEFEIDGLRLDAADYMDRNFFECLNTFCKSKKNDFWLMGEVIHGDYKLWANEKMLDSVTNYECYKGIYSSHNEKNYFEIAYSMNRQHGNFGIYKDLHLYNFVDNHDVNRIASTLKDKKHLYNVYTLLYCMPGIPSIYYGSEWGLEGIKHDGLDDDLRPSLDINNILNKNEKLYLHIKKLGKLRRELEVIRNGDFSEIVTKNFQLIFKRSYNGKNIYVVLNLSDKEEKLEFRIGDNKKLVNRLNEDEIIKVLEGKVSIMAKPYDSKILEEQET</sequence>
<dbReference type="SMART" id="SM00642">
    <property type="entry name" value="Aamy"/>
    <property type="match status" value="1"/>
</dbReference>
<dbReference type="InterPro" id="IPR045857">
    <property type="entry name" value="O16G_dom_2"/>
</dbReference>
<evidence type="ECO:0000313" key="5">
    <source>
        <dbReference type="Proteomes" id="UP000627781"/>
    </source>
</evidence>
<dbReference type="Gene3D" id="3.90.400.10">
    <property type="entry name" value="Oligo-1,6-glucosidase, Domain 2"/>
    <property type="match status" value="1"/>
</dbReference>
<dbReference type="InterPro" id="IPR006047">
    <property type="entry name" value="GH13_cat_dom"/>
</dbReference>
<comment type="caution">
    <text evidence="4">The sequence shown here is derived from an EMBL/GenBank/DDBJ whole genome shotgun (WGS) entry which is preliminary data.</text>
</comment>
<dbReference type="EMBL" id="JACSRA010000006">
    <property type="protein sequence ID" value="MBD7910714.1"/>
    <property type="molecule type" value="Genomic_DNA"/>
</dbReference>
<dbReference type="InterPro" id="IPR013780">
    <property type="entry name" value="Glyco_hydro_b"/>
</dbReference>
<organism evidence="4 5">
    <name type="scientific">Clostridium cibarium</name>
    <dbReference type="NCBI Taxonomy" id="2762247"/>
    <lineage>
        <taxon>Bacteria</taxon>
        <taxon>Bacillati</taxon>
        <taxon>Bacillota</taxon>
        <taxon>Clostridia</taxon>
        <taxon>Eubacteriales</taxon>
        <taxon>Clostridiaceae</taxon>
        <taxon>Clostridium</taxon>
    </lineage>
</organism>
<evidence type="ECO:0000256" key="2">
    <source>
        <dbReference type="ARBA" id="ARBA00023295"/>
    </source>
</evidence>
<evidence type="ECO:0000256" key="1">
    <source>
        <dbReference type="ARBA" id="ARBA00022801"/>
    </source>
</evidence>
<feature type="domain" description="Glycosyl hydrolase family 13 catalytic" evidence="3">
    <location>
        <begin position="12"/>
        <end position="360"/>
    </location>
</feature>
<dbReference type="PANTHER" id="PTHR10357:SF210">
    <property type="entry name" value="MALTODEXTRIN GLUCOSIDASE"/>
    <property type="match status" value="1"/>
</dbReference>
<evidence type="ECO:0000259" key="3">
    <source>
        <dbReference type="SMART" id="SM00642"/>
    </source>
</evidence>
<dbReference type="SUPFAM" id="SSF51011">
    <property type="entry name" value="Glycosyl hydrolase domain"/>
    <property type="match status" value="1"/>
</dbReference>